<accession>A0A9N9NUE9</accession>
<evidence type="ECO:0000256" key="1">
    <source>
        <dbReference type="SAM" id="MobiDB-lite"/>
    </source>
</evidence>
<evidence type="ECO:0000313" key="2">
    <source>
        <dbReference type="EMBL" id="CAG8761291.1"/>
    </source>
</evidence>
<feature type="compositionally biased region" description="Basic and acidic residues" evidence="1">
    <location>
        <begin position="13"/>
        <end position="26"/>
    </location>
</feature>
<gene>
    <name evidence="2" type="ORF">CPELLU_LOCUS15319</name>
</gene>
<keyword evidence="3" id="KW-1185">Reference proteome</keyword>
<comment type="caution">
    <text evidence="2">The sequence shown here is derived from an EMBL/GenBank/DDBJ whole genome shotgun (WGS) entry which is preliminary data.</text>
</comment>
<name>A0A9N9NUE9_9GLOM</name>
<protein>
    <submittedName>
        <fullName evidence="2">4140_t:CDS:1</fullName>
    </submittedName>
</protein>
<sequence>MMINESESSQTSKYEDEEKIEIDSKPTKPHNIKKITKLLLSPNG</sequence>
<dbReference type="AlphaFoldDB" id="A0A9N9NUE9"/>
<feature type="compositionally biased region" description="Polar residues" evidence="1">
    <location>
        <begin position="1"/>
        <end position="12"/>
    </location>
</feature>
<organism evidence="2 3">
    <name type="scientific">Cetraspora pellucida</name>
    <dbReference type="NCBI Taxonomy" id="1433469"/>
    <lineage>
        <taxon>Eukaryota</taxon>
        <taxon>Fungi</taxon>
        <taxon>Fungi incertae sedis</taxon>
        <taxon>Mucoromycota</taxon>
        <taxon>Glomeromycotina</taxon>
        <taxon>Glomeromycetes</taxon>
        <taxon>Diversisporales</taxon>
        <taxon>Gigasporaceae</taxon>
        <taxon>Cetraspora</taxon>
    </lineage>
</organism>
<evidence type="ECO:0000313" key="3">
    <source>
        <dbReference type="Proteomes" id="UP000789759"/>
    </source>
</evidence>
<proteinExistence type="predicted"/>
<feature type="non-terminal residue" evidence="2">
    <location>
        <position position="44"/>
    </location>
</feature>
<reference evidence="2" key="1">
    <citation type="submission" date="2021-06" db="EMBL/GenBank/DDBJ databases">
        <authorList>
            <person name="Kallberg Y."/>
            <person name="Tangrot J."/>
            <person name="Rosling A."/>
        </authorList>
    </citation>
    <scope>NUCLEOTIDE SEQUENCE</scope>
    <source>
        <strain evidence="2">FL966</strain>
    </source>
</reference>
<dbReference type="EMBL" id="CAJVQA010019944">
    <property type="protein sequence ID" value="CAG8761291.1"/>
    <property type="molecule type" value="Genomic_DNA"/>
</dbReference>
<dbReference type="Proteomes" id="UP000789759">
    <property type="component" value="Unassembled WGS sequence"/>
</dbReference>
<feature type="region of interest" description="Disordered" evidence="1">
    <location>
        <begin position="1"/>
        <end position="28"/>
    </location>
</feature>